<comment type="pathway">
    <text evidence="1">Siderophore biosynthesis.</text>
</comment>
<dbReference type="RefSeq" id="WP_267150065.1">
    <property type="nucleotide sequence ID" value="NZ_JAPMLT010000001.1"/>
</dbReference>
<keyword evidence="6" id="KW-1185">Reference proteome</keyword>
<feature type="domain" description="Aerobactin siderophore biosynthesis IucA/IucC N-terminal" evidence="3">
    <location>
        <begin position="240"/>
        <end position="479"/>
    </location>
</feature>
<comment type="similarity">
    <text evidence="2">Belongs to the IucA/IucC family.</text>
</comment>
<dbReference type="PANTHER" id="PTHR34384">
    <property type="entry name" value="L-2,3-DIAMINOPROPANOATE--CITRATE LIGASE"/>
    <property type="match status" value="1"/>
</dbReference>
<evidence type="ECO:0000256" key="2">
    <source>
        <dbReference type="ARBA" id="ARBA00007832"/>
    </source>
</evidence>
<dbReference type="Gene3D" id="1.10.510.40">
    <property type="match status" value="1"/>
</dbReference>
<dbReference type="InterPro" id="IPR037455">
    <property type="entry name" value="LucA/IucC-like"/>
</dbReference>
<evidence type="ECO:0000313" key="6">
    <source>
        <dbReference type="Proteomes" id="UP001208017"/>
    </source>
</evidence>
<evidence type="ECO:0000259" key="3">
    <source>
        <dbReference type="Pfam" id="PF04183"/>
    </source>
</evidence>
<organism evidence="5 6">
    <name type="scientific">Tumebacillus lacus</name>
    <dbReference type="NCBI Taxonomy" id="2995335"/>
    <lineage>
        <taxon>Bacteria</taxon>
        <taxon>Bacillati</taxon>
        <taxon>Bacillota</taxon>
        <taxon>Bacilli</taxon>
        <taxon>Bacillales</taxon>
        <taxon>Alicyclobacillaceae</taxon>
        <taxon>Tumebacillus</taxon>
    </lineage>
</organism>
<dbReference type="EMBL" id="JAPMLT010000001">
    <property type="protein sequence ID" value="MCX7568828.1"/>
    <property type="molecule type" value="Genomic_DNA"/>
</dbReference>
<name>A0ABT3WVW3_9BACL</name>
<dbReference type="Pfam" id="PF06276">
    <property type="entry name" value="FhuF"/>
    <property type="match status" value="1"/>
</dbReference>
<reference evidence="5 6" key="1">
    <citation type="submission" date="2022-11" db="EMBL/GenBank/DDBJ databases">
        <title>Study of microbial diversity in lake waters.</title>
        <authorList>
            <person name="Zhang J."/>
        </authorList>
    </citation>
    <scope>NUCLEOTIDE SEQUENCE [LARGE SCALE GENOMIC DNA]</scope>
    <source>
        <strain evidence="5 6">DT12</strain>
    </source>
</reference>
<feature type="domain" description="Aerobactin siderophore biosynthesis IucA/IucC-like C-terminal" evidence="4">
    <location>
        <begin position="512"/>
        <end position="676"/>
    </location>
</feature>
<accession>A0ABT3WVW3</accession>
<dbReference type="Proteomes" id="UP001208017">
    <property type="component" value="Unassembled WGS sequence"/>
</dbReference>
<evidence type="ECO:0000313" key="5">
    <source>
        <dbReference type="EMBL" id="MCX7568828.1"/>
    </source>
</evidence>
<comment type="caution">
    <text evidence="5">The sequence shown here is derived from an EMBL/GenBank/DDBJ whole genome shotgun (WGS) entry which is preliminary data.</text>
</comment>
<proteinExistence type="inferred from homology"/>
<dbReference type="PANTHER" id="PTHR34384:SF6">
    <property type="entry name" value="STAPHYLOFERRIN B SYNTHASE"/>
    <property type="match status" value="1"/>
</dbReference>
<dbReference type="InterPro" id="IPR007310">
    <property type="entry name" value="Aerobactin_biosyn_IucA/IucC_N"/>
</dbReference>
<dbReference type="Pfam" id="PF04183">
    <property type="entry name" value="IucA_IucC"/>
    <property type="match status" value="1"/>
</dbReference>
<dbReference type="InterPro" id="IPR022770">
    <property type="entry name" value="IucA/IucC-like_C"/>
</dbReference>
<gene>
    <name evidence="5" type="ORF">OS242_02425</name>
</gene>
<protein>
    <submittedName>
        <fullName evidence="5">IucA/IucC family protein</fullName>
    </submittedName>
</protein>
<evidence type="ECO:0000256" key="1">
    <source>
        <dbReference type="ARBA" id="ARBA00004924"/>
    </source>
</evidence>
<evidence type="ECO:0000259" key="4">
    <source>
        <dbReference type="Pfam" id="PF06276"/>
    </source>
</evidence>
<sequence length="692" mass="77856">MNILIEQQAEDALQDAYRNIRQGGLDPEEERVLRYLDAQQPHLADAYRSHIPKARQTILQRLVASLLREDVLGYATAAYDLQVEKGRFTLNVPELTPEWEAFLAALKRYDPADRMYKVYPLPGHQQLVTPLGRTFAFRRLDVEGPVLHVADGTVRPLQHAAEVLHLIRLQEIATSGRSENAWLRLTDELRNGSANLALGYAHYDEQKREWQRAAAELRTDTTLGLMMACKKQDPQFDASLFFEQLCVEGHNLHPGTKTKIGMDSDAVYRYSPEFNGVTDIRFVGMHRDHAEFSAVDPVAHPNDVLFGQYPELETVARNEWERLGLALDDYLLTPVHPWQYEKAIPQIYAREIEQHVVVPVEGYSVPCGATSSFRTVVPLGRGPQALALKVAVNSQMTSTVRSISANTTQNAAVFTHMIREIMDREPELLRTFVPVSELAGYCFTSSDSLKSRNLSAVLRENIDGFTGTEELAIVGSALYSESPISGKRILAELVEAFAESTGAGSLEAAAKEFVRAYAEMTLPGVLTLMVRYGVGLEGHMQNSVPVFKAGRPVRMLFRDWGGARLYGERLRAAGFDMKFYPGSVTVTEKVKDMQNKVFYTVFQNHISEIILQLCKDFPVEEADLWREIRSLCDRVFADLALDPACAEAAEEDREVLYCPEVEHKALTKMRLESEEKGYCYAKVSNPLHQPIQ</sequence>